<organism evidence="2 3">
    <name type="scientific">Desulfurobacterium atlanticum</name>
    <dbReference type="NCBI Taxonomy" id="240169"/>
    <lineage>
        <taxon>Bacteria</taxon>
        <taxon>Pseudomonadati</taxon>
        <taxon>Aquificota</taxon>
        <taxon>Aquificia</taxon>
        <taxon>Desulfurobacteriales</taxon>
        <taxon>Desulfurobacteriaceae</taxon>
        <taxon>Desulfurobacterium</taxon>
    </lineage>
</organism>
<dbReference type="OrthoDB" id="9766710at2"/>
<feature type="repeat" description="TPR" evidence="1">
    <location>
        <begin position="187"/>
        <end position="220"/>
    </location>
</feature>
<protein>
    <submittedName>
        <fullName evidence="2">Flp pilus assembly protein TadD, contains TPR repeats</fullName>
    </submittedName>
</protein>
<evidence type="ECO:0000313" key="3">
    <source>
        <dbReference type="Proteomes" id="UP000198405"/>
    </source>
</evidence>
<dbReference type="RefSeq" id="WP_089322653.1">
    <property type="nucleotide sequence ID" value="NZ_FZOB01000003.1"/>
</dbReference>
<keyword evidence="1" id="KW-0802">TPR repeat</keyword>
<dbReference type="Proteomes" id="UP000198405">
    <property type="component" value="Unassembled WGS sequence"/>
</dbReference>
<evidence type="ECO:0000313" key="2">
    <source>
        <dbReference type="EMBL" id="SNR69805.1"/>
    </source>
</evidence>
<proteinExistence type="predicted"/>
<sequence length="580" mass="67550">MTKKLFIFLSAFIVTGCFPKKRPPKTDIESPKIEKKEKTRKRETIKTNKFIFYYMNFSLASKRRETKRAEEFLTEALKIEPDNPELLLKGSMFFASVNRLEKAINLAEKAASIKDNPLKEKTLRLLGTLYIMKGNKEKAKEVYRKLTEISKNPKDFVIYGKLLLQESKTREAEKVIRKGIKIDNTNPTLHFLLGYTLFQEKNFKESEKELIKAAKLDPENENTYKLLLEIYKNNKSKKIKNFMEKAAQKNPSLPLLKELVKIYIISGEKEKAVKTLNRIVEMEPYNLKNLTEVATSLLELKEYSKVIPIIERITKLNPNNPNAYLMLGISYEITGEKDKAIKAYEKALDLFPENTTVMERLANIYAENNKIDEAKAYYERLYQLTKKPEYILKIAQIEADTGNINRAYKLLKKLAEENRTDEKILFSLAVISDKLDLENETVTYLKKVIEINPNNVAALNYLSYIYANRGENLEEAMKLIKKVLKLRPENPAYIDTYGWVLFKLRNYEKACKILEKAYKLSNKDPVVEEHLGECYYYTGKWDKAKELLKNAVQKMESKPKSIEGEKDILQRAKEILKRLK</sequence>
<dbReference type="Pfam" id="PF13181">
    <property type="entry name" value="TPR_8"/>
    <property type="match status" value="2"/>
</dbReference>
<dbReference type="InterPro" id="IPR011990">
    <property type="entry name" value="TPR-like_helical_dom_sf"/>
</dbReference>
<dbReference type="Pfam" id="PF12895">
    <property type="entry name" value="ANAPC3"/>
    <property type="match status" value="1"/>
</dbReference>
<name>A0A238YEZ1_9BACT</name>
<feature type="repeat" description="TPR" evidence="1">
    <location>
        <begin position="253"/>
        <end position="286"/>
    </location>
</feature>
<evidence type="ECO:0000256" key="1">
    <source>
        <dbReference type="PROSITE-ProRule" id="PRU00339"/>
    </source>
</evidence>
<dbReference type="AlphaFoldDB" id="A0A238YEZ1"/>
<accession>A0A238YEZ1</accession>
<feature type="repeat" description="TPR" evidence="1">
    <location>
        <begin position="120"/>
        <end position="153"/>
    </location>
</feature>
<gene>
    <name evidence="2" type="ORF">SAMN06265340_103106</name>
</gene>
<dbReference type="PANTHER" id="PTHR12558:SF13">
    <property type="entry name" value="CELL DIVISION CYCLE PROTEIN 27 HOMOLOG"/>
    <property type="match status" value="1"/>
</dbReference>
<dbReference type="SUPFAM" id="SSF48452">
    <property type="entry name" value="TPR-like"/>
    <property type="match status" value="3"/>
</dbReference>
<dbReference type="PROSITE" id="PS50293">
    <property type="entry name" value="TPR_REGION"/>
    <property type="match status" value="1"/>
</dbReference>
<dbReference type="PANTHER" id="PTHR12558">
    <property type="entry name" value="CELL DIVISION CYCLE 16,23,27"/>
    <property type="match status" value="1"/>
</dbReference>
<dbReference type="Gene3D" id="1.25.40.10">
    <property type="entry name" value="Tetratricopeptide repeat domain"/>
    <property type="match status" value="5"/>
</dbReference>
<reference evidence="3" key="1">
    <citation type="submission" date="2017-06" db="EMBL/GenBank/DDBJ databases">
        <authorList>
            <person name="Varghese N."/>
            <person name="Submissions S."/>
        </authorList>
    </citation>
    <scope>NUCLEOTIDE SEQUENCE [LARGE SCALE GENOMIC DNA]</scope>
    <source>
        <strain evidence="3">DSM 15668</strain>
    </source>
</reference>
<dbReference type="InterPro" id="IPR019734">
    <property type="entry name" value="TPR_rpt"/>
</dbReference>
<keyword evidence="3" id="KW-1185">Reference proteome</keyword>
<dbReference type="EMBL" id="FZOB01000003">
    <property type="protein sequence ID" value="SNR69805.1"/>
    <property type="molecule type" value="Genomic_DNA"/>
</dbReference>
<feature type="repeat" description="TPR" evidence="1">
    <location>
        <begin position="321"/>
        <end position="354"/>
    </location>
</feature>
<dbReference type="SMART" id="SM00028">
    <property type="entry name" value="TPR"/>
    <property type="match status" value="11"/>
</dbReference>
<dbReference type="PROSITE" id="PS50005">
    <property type="entry name" value="TPR"/>
    <property type="match status" value="4"/>
</dbReference>
<dbReference type="PROSITE" id="PS51257">
    <property type="entry name" value="PROKAR_LIPOPROTEIN"/>
    <property type="match status" value="1"/>
</dbReference>
<dbReference type="Pfam" id="PF13429">
    <property type="entry name" value="TPR_15"/>
    <property type="match status" value="1"/>
</dbReference>